<dbReference type="GO" id="GO:0008483">
    <property type="term" value="F:transaminase activity"/>
    <property type="evidence" value="ECO:0007669"/>
    <property type="project" value="UniProtKB-KW"/>
</dbReference>
<comment type="catalytic activity">
    <reaction evidence="5">
        <text>N(2)-acetyl-L-ornithine + 2-oxoglutarate = N-acetyl-L-glutamate 5-semialdehyde + L-glutamate</text>
        <dbReference type="Rhea" id="RHEA:18049"/>
        <dbReference type="ChEBI" id="CHEBI:16810"/>
        <dbReference type="ChEBI" id="CHEBI:29123"/>
        <dbReference type="ChEBI" id="CHEBI:29985"/>
        <dbReference type="ChEBI" id="CHEBI:57805"/>
        <dbReference type="EC" id="2.6.1.11"/>
    </reaction>
</comment>
<dbReference type="PANTHER" id="PTHR11986:SF79">
    <property type="entry name" value="ACETYLORNITHINE AMINOTRANSFERASE, MITOCHONDRIAL"/>
    <property type="match status" value="1"/>
</dbReference>
<dbReference type="PROSITE" id="PS00600">
    <property type="entry name" value="AA_TRANSFER_CLASS_3"/>
    <property type="match status" value="1"/>
</dbReference>
<reference evidence="6 7" key="1">
    <citation type="submission" date="2022-05" db="EMBL/GenBank/DDBJ databases">
        <authorList>
            <person name="Park J.-S."/>
        </authorList>
    </citation>
    <scope>NUCLEOTIDE SEQUENCE [LARGE SCALE GENOMIC DNA]</scope>
    <source>
        <strain evidence="6 7">2012CJ34-2</strain>
    </source>
</reference>
<keyword evidence="2 5" id="KW-0028">Amino-acid biosynthesis</keyword>
<evidence type="ECO:0000256" key="3">
    <source>
        <dbReference type="ARBA" id="ARBA00022679"/>
    </source>
</evidence>
<comment type="pathway">
    <text evidence="5">Amino-acid biosynthesis; L-arginine biosynthesis; N(2)-acetyl-L-ornithine from L-glutamate: step 4/4.</text>
</comment>
<dbReference type="SUPFAM" id="SSF53383">
    <property type="entry name" value="PLP-dependent transferases"/>
    <property type="match status" value="1"/>
</dbReference>
<gene>
    <name evidence="5" type="primary">argD</name>
    <name evidence="6" type="ORF">M3P05_09790</name>
</gene>
<comment type="subunit">
    <text evidence="5">Homodimer.</text>
</comment>
<evidence type="ECO:0000313" key="6">
    <source>
        <dbReference type="EMBL" id="MCL6270216.1"/>
    </source>
</evidence>
<evidence type="ECO:0000256" key="4">
    <source>
        <dbReference type="ARBA" id="ARBA00022898"/>
    </source>
</evidence>
<dbReference type="Pfam" id="PF00202">
    <property type="entry name" value="Aminotran_3"/>
    <property type="match status" value="1"/>
</dbReference>
<feature type="binding site" evidence="5">
    <location>
        <begin position="96"/>
        <end position="97"/>
    </location>
    <ligand>
        <name>pyridoxal 5'-phosphate</name>
        <dbReference type="ChEBI" id="CHEBI:597326"/>
    </ligand>
</feature>
<feature type="binding site" evidence="5">
    <location>
        <begin position="214"/>
        <end position="217"/>
    </location>
    <ligand>
        <name>pyridoxal 5'-phosphate</name>
        <dbReference type="ChEBI" id="CHEBI:597326"/>
    </ligand>
</feature>
<evidence type="ECO:0000256" key="2">
    <source>
        <dbReference type="ARBA" id="ARBA00022605"/>
    </source>
</evidence>
<feature type="modified residue" description="N6-(pyridoxal phosphate)lysine" evidence="5">
    <location>
        <position position="243"/>
    </location>
</feature>
<feature type="binding site" evidence="5">
    <location>
        <position position="272"/>
    </location>
    <ligand>
        <name>pyridoxal 5'-phosphate</name>
        <dbReference type="ChEBI" id="CHEBI:597326"/>
    </ligand>
</feature>
<dbReference type="InterPro" id="IPR015422">
    <property type="entry name" value="PyrdxlP-dep_Trfase_small"/>
</dbReference>
<dbReference type="InterPro" id="IPR049704">
    <property type="entry name" value="Aminotrans_3_PPA_site"/>
</dbReference>
<dbReference type="PIRSF" id="PIRSF000521">
    <property type="entry name" value="Transaminase_4ab_Lys_Orn"/>
    <property type="match status" value="1"/>
</dbReference>
<feature type="binding site" evidence="5">
    <location>
        <position position="271"/>
    </location>
    <ligand>
        <name>N(2)-acetyl-L-ornithine</name>
        <dbReference type="ChEBI" id="CHEBI:57805"/>
    </ligand>
</feature>
<keyword evidence="4 5" id="KW-0663">Pyridoxal phosphate</keyword>
<keyword evidence="7" id="KW-1185">Reference proteome</keyword>
<dbReference type="RefSeq" id="WP_249699386.1">
    <property type="nucleotide sequence ID" value="NZ_JAMFLX010000011.1"/>
</dbReference>
<protein>
    <recommendedName>
        <fullName evidence="5">Acetylornithine aminotransferase</fullName>
        <shortName evidence="5">ACOAT</shortName>
        <ecNumber evidence="5">2.6.1.11</ecNumber>
    </recommendedName>
</protein>
<organism evidence="6 7">
    <name type="scientific">Parendozoicomonas callyspongiae</name>
    <dbReference type="NCBI Taxonomy" id="2942213"/>
    <lineage>
        <taxon>Bacteria</taxon>
        <taxon>Pseudomonadati</taxon>
        <taxon>Pseudomonadota</taxon>
        <taxon>Gammaproteobacteria</taxon>
        <taxon>Oceanospirillales</taxon>
        <taxon>Endozoicomonadaceae</taxon>
        <taxon>Parendozoicomonas</taxon>
    </lineage>
</organism>
<dbReference type="NCBIfam" id="NF002325">
    <property type="entry name" value="PRK01278.1"/>
    <property type="match status" value="1"/>
</dbReference>
<dbReference type="Proteomes" id="UP001203338">
    <property type="component" value="Unassembled WGS sequence"/>
</dbReference>
<dbReference type="EMBL" id="JAMFLX010000011">
    <property type="protein sequence ID" value="MCL6270216.1"/>
    <property type="molecule type" value="Genomic_DNA"/>
</dbReference>
<dbReference type="PANTHER" id="PTHR11986">
    <property type="entry name" value="AMINOTRANSFERASE CLASS III"/>
    <property type="match status" value="1"/>
</dbReference>
<dbReference type="InterPro" id="IPR015424">
    <property type="entry name" value="PyrdxlP-dep_Trfase"/>
</dbReference>
<keyword evidence="1 5" id="KW-0032">Aminotransferase</keyword>
<accession>A0ABT0PG31</accession>
<keyword evidence="3 5" id="KW-0808">Transferase</keyword>
<keyword evidence="5" id="KW-0963">Cytoplasm</keyword>
<evidence type="ECO:0000256" key="1">
    <source>
        <dbReference type="ARBA" id="ARBA00022576"/>
    </source>
</evidence>
<proteinExistence type="inferred from homology"/>
<sequence>MNDTLMTTYNRLPVSFTKGSGIWLEASDGRRYLDALSGIAVCGLGHAHPAISAAISEQSSQLLHTSNLYGIEKQQQLADRLTDITGMEKAFFCNSGAEANECAIKIARRVGHQRGIQTPGIIVMEGSFHGRTLATLTATANEGAKKGFGPLVEGFFRAPYNNPDAVAAFSDNPDIVAVLVEPIQGEGGIQIPAEDYLEQLREICNQNNWLLMLDEIQSGTGRTGHWFACNGAGVSPDVITVAKGLGNGVPIGVCLAREDAAAALVPGSHGTTFGGNPLCCATALAVLDTIENENLLQNAASTGQYLLDLLREGLGHADGITDIRGIGLLLAIELERPCGELVQKALDNNLLINVTAGNVIRLLPPLITTREQAAEIAAGLIPLVQNFLNKNHDQTT</sequence>
<feature type="binding site" evidence="5">
    <location>
        <position position="131"/>
    </location>
    <ligand>
        <name>N(2)-acetyl-L-ornithine</name>
        <dbReference type="ChEBI" id="CHEBI:57805"/>
    </ligand>
</feature>
<dbReference type="InterPro" id="IPR005814">
    <property type="entry name" value="Aminotrans_3"/>
</dbReference>
<name>A0ABT0PG31_9GAMM</name>
<comment type="caution">
    <text evidence="6">The sequence shown here is derived from an EMBL/GenBank/DDBJ whole genome shotgun (WGS) entry which is preliminary data.</text>
</comment>
<dbReference type="HAMAP" id="MF_01107">
    <property type="entry name" value="ArgD_aminotrans_3"/>
    <property type="match status" value="1"/>
</dbReference>
<dbReference type="Gene3D" id="3.40.640.10">
    <property type="entry name" value="Type I PLP-dependent aspartate aminotransferase-like (Major domain)"/>
    <property type="match status" value="1"/>
</dbReference>
<dbReference type="EC" id="2.6.1.11" evidence="5"/>
<feature type="binding site" evidence="5">
    <location>
        <position position="128"/>
    </location>
    <ligand>
        <name>pyridoxal 5'-phosphate</name>
        <dbReference type="ChEBI" id="CHEBI:597326"/>
    </ligand>
</feature>
<evidence type="ECO:0000313" key="7">
    <source>
        <dbReference type="Proteomes" id="UP001203338"/>
    </source>
</evidence>
<keyword evidence="5" id="KW-0055">Arginine biosynthesis</keyword>
<dbReference type="CDD" id="cd00610">
    <property type="entry name" value="OAT_like"/>
    <property type="match status" value="1"/>
</dbReference>
<dbReference type="InterPro" id="IPR050103">
    <property type="entry name" value="Class-III_PLP-dep_AT"/>
</dbReference>
<dbReference type="NCBIfam" id="TIGR00707">
    <property type="entry name" value="argD"/>
    <property type="match status" value="1"/>
</dbReference>
<dbReference type="Gene3D" id="3.90.1150.10">
    <property type="entry name" value="Aspartate Aminotransferase, domain 1"/>
    <property type="match status" value="1"/>
</dbReference>
<comment type="subcellular location">
    <subcellularLocation>
        <location evidence="5">Cytoplasm</location>
    </subcellularLocation>
</comment>
<comment type="cofactor">
    <cofactor evidence="5">
        <name>pyridoxal 5'-phosphate</name>
        <dbReference type="ChEBI" id="CHEBI:597326"/>
    </cofactor>
    <text evidence="5">Binds 1 pyridoxal phosphate per subunit.</text>
</comment>
<dbReference type="InterPro" id="IPR015421">
    <property type="entry name" value="PyrdxlP-dep_Trfase_major"/>
</dbReference>
<comment type="similarity">
    <text evidence="5">Belongs to the class-III pyridoxal-phosphate-dependent aminotransferase family. ArgD subfamily.</text>
</comment>
<comment type="miscellaneous">
    <text evidence="5">May also have succinyldiaminopimelate aminotransferase activity, thus carrying out the corresponding step in lysine biosynthesis.</text>
</comment>
<dbReference type="InterPro" id="IPR004636">
    <property type="entry name" value="AcOrn/SuccOrn_fam"/>
</dbReference>
<evidence type="ECO:0000256" key="5">
    <source>
        <dbReference type="HAMAP-Rule" id="MF_01107"/>
    </source>
</evidence>